<organism evidence="2 3">
    <name type="scientific">Sclerotinia nivalis</name>
    <dbReference type="NCBI Taxonomy" id="352851"/>
    <lineage>
        <taxon>Eukaryota</taxon>
        <taxon>Fungi</taxon>
        <taxon>Dikarya</taxon>
        <taxon>Ascomycota</taxon>
        <taxon>Pezizomycotina</taxon>
        <taxon>Leotiomycetes</taxon>
        <taxon>Helotiales</taxon>
        <taxon>Sclerotiniaceae</taxon>
        <taxon>Sclerotinia</taxon>
    </lineage>
</organism>
<keyword evidence="3" id="KW-1185">Reference proteome</keyword>
<evidence type="ECO:0000313" key="3">
    <source>
        <dbReference type="Proteomes" id="UP001152300"/>
    </source>
</evidence>
<name>A0A9X0AAH0_9HELO</name>
<dbReference type="AlphaFoldDB" id="A0A9X0AAH0"/>
<dbReference type="EMBL" id="JAPEIS010000015">
    <property type="protein sequence ID" value="KAJ8059167.1"/>
    <property type="molecule type" value="Genomic_DNA"/>
</dbReference>
<sequence>MSNKATGQPAPRKVPYKTIAEEAPRYNDTPTITAYRQQAEPQLRPPYAHRVYDSTPDAALPGRAAELAQVIHEKTMEYREGYGRGEAGRIEVVALPMPEGATAEERVERCKVHYIADVSTREADWYLPGTFLHDGYQRAIIVIYRLREEWREAFNRPFEDLVSMQAKNYLDWKWESRNPFHNMNSSDWATNPHGTYLLAEWNLEISPELQAMLDEAGETMTREKVSPHALVHLDRDLARLREGIEQFYIQYAGKD</sequence>
<evidence type="ECO:0000256" key="1">
    <source>
        <dbReference type="SAM" id="MobiDB-lite"/>
    </source>
</evidence>
<proteinExistence type="predicted"/>
<evidence type="ECO:0000313" key="2">
    <source>
        <dbReference type="EMBL" id="KAJ8059167.1"/>
    </source>
</evidence>
<reference evidence="2" key="1">
    <citation type="submission" date="2022-11" db="EMBL/GenBank/DDBJ databases">
        <title>Genome Resource of Sclerotinia nivalis Strain SnTB1, a Plant Pathogen Isolated from American Ginseng.</title>
        <authorList>
            <person name="Fan S."/>
        </authorList>
    </citation>
    <scope>NUCLEOTIDE SEQUENCE</scope>
    <source>
        <strain evidence="2">SnTB1</strain>
    </source>
</reference>
<comment type="caution">
    <text evidence="2">The sequence shown here is derived from an EMBL/GenBank/DDBJ whole genome shotgun (WGS) entry which is preliminary data.</text>
</comment>
<dbReference type="Proteomes" id="UP001152300">
    <property type="component" value="Unassembled WGS sequence"/>
</dbReference>
<accession>A0A9X0AAH0</accession>
<protein>
    <submittedName>
        <fullName evidence="2">Uncharacterized protein</fullName>
    </submittedName>
</protein>
<gene>
    <name evidence="2" type="ORF">OCU04_012141</name>
</gene>
<dbReference type="OrthoDB" id="5190067at2759"/>
<feature type="region of interest" description="Disordered" evidence="1">
    <location>
        <begin position="1"/>
        <end position="28"/>
    </location>
</feature>